<dbReference type="OrthoDB" id="9816550at2"/>
<evidence type="ECO:0000256" key="2">
    <source>
        <dbReference type="ARBA" id="ARBA00022801"/>
    </source>
</evidence>
<dbReference type="RefSeq" id="WP_155599800.1">
    <property type="nucleotide sequence ID" value="NZ_RCNR01000015.1"/>
</dbReference>
<dbReference type="InterPro" id="IPR017853">
    <property type="entry name" value="GH"/>
</dbReference>
<name>A0A7X2ZTM7_9FLAO</name>
<feature type="active site" description="Nucleophile" evidence="4">
    <location>
        <position position="308"/>
    </location>
</feature>
<evidence type="ECO:0000313" key="6">
    <source>
        <dbReference type="EMBL" id="MUH36172.1"/>
    </source>
</evidence>
<evidence type="ECO:0000256" key="1">
    <source>
        <dbReference type="ARBA" id="ARBA00007754"/>
    </source>
</evidence>
<dbReference type="GO" id="GO:0016985">
    <property type="term" value="F:mannan endo-1,4-beta-mannosidase activity"/>
    <property type="evidence" value="ECO:0007669"/>
    <property type="project" value="InterPro"/>
</dbReference>
<dbReference type="InterPro" id="IPR022790">
    <property type="entry name" value="GH26_dom"/>
</dbReference>
<keyword evidence="2 4" id="KW-0378">Hydrolase</keyword>
<dbReference type="Gene3D" id="3.20.20.80">
    <property type="entry name" value="Glycosidases"/>
    <property type="match status" value="1"/>
</dbReference>
<proteinExistence type="inferred from homology"/>
<reference evidence="6 7" key="1">
    <citation type="journal article" date="2019" name="Mar. Drugs">
        <title>Comparative Genomics and CAZyme Genome Repertoires of Marine Zobellia amurskyensis KMM 3526(T) and Zobellia laminariae KMM 3676(T).</title>
        <authorList>
            <person name="Chernysheva N."/>
            <person name="Bystritskaya E."/>
            <person name="Stenkova A."/>
            <person name="Golovkin I."/>
            <person name="Nedashkovskaya O."/>
            <person name="Isaeva M."/>
        </authorList>
    </citation>
    <scope>NUCLEOTIDE SEQUENCE [LARGE SCALE GENOMIC DNA]</scope>
    <source>
        <strain evidence="6 7">KMM 3526</strain>
    </source>
</reference>
<dbReference type="PRINTS" id="PR00739">
    <property type="entry name" value="GLHYDRLASE26"/>
</dbReference>
<dbReference type="PANTHER" id="PTHR40079:SF4">
    <property type="entry name" value="GH26 DOMAIN-CONTAINING PROTEIN-RELATED"/>
    <property type="match status" value="1"/>
</dbReference>
<comment type="similarity">
    <text evidence="1 4">Belongs to the glycosyl hydrolase 26 family.</text>
</comment>
<dbReference type="SUPFAM" id="SSF51445">
    <property type="entry name" value="(Trans)glycosidases"/>
    <property type="match status" value="1"/>
</dbReference>
<feature type="active site" description="Proton donor" evidence="4">
    <location>
        <position position="204"/>
    </location>
</feature>
<evidence type="ECO:0000313" key="7">
    <source>
        <dbReference type="Proteomes" id="UP000540519"/>
    </source>
</evidence>
<dbReference type="GO" id="GO:0006080">
    <property type="term" value="P:substituted mannan metabolic process"/>
    <property type="evidence" value="ECO:0007669"/>
    <property type="project" value="InterPro"/>
</dbReference>
<comment type="caution">
    <text evidence="6">The sequence shown here is derived from an EMBL/GenBank/DDBJ whole genome shotgun (WGS) entry which is preliminary data.</text>
</comment>
<gene>
    <name evidence="6" type="ORF">D9O36_09990</name>
</gene>
<sequence length="376" mass="42902">MNKGLVVVVFSVFLCFSCTTDDNLFDPNAIRVPAEVVGEISFADPNLVQEAKDLHTRLRSITQQGIAFGQQEAIGGSIETFAPNSLESDFSDIAQDFPAIIGFDLEGLELNDPLNPDPSIRDYKKELIVDAHENGSIITISWHASNPITGKNSFDRVSAVSQMLENGSHRKVFLQHLERLALFFNDLKDSNGNPIPILFRPWHEMNGNFFFWGEGLRSTEEFKQLFRDTVTILTEDFNVHNLLYLYAPNSFSHREEYLRNYPGDTYIDLLGIDIYDFSNGGFLQKALHNLKIVERIAMEKNMLFALTETGLENLPQHDWYTENLYKAIRSSGITYAMVWRNAVKSHFYVPYLGHPSENSFKEFVDKDVILLNKDIQ</sequence>
<keyword evidence="3 4" id="KW-0326">Glycosidase</keyword>
<dbReference type="PANTHER" id="PTHR40079">
    <property type="entry name" value="MANNAN ENDO-1,4-BETA-MANNOSIDASE E-RELATED"/>
    <property type="match status" value="1"/>
</dbReference>
<feature type="domain" description="GH26" evidence="5">
    <location>
        <begin position="49"/>
        <end position="372"/>
    </location>
</feature>
<protein>
    <recommendedName>
        <fullName evidence="5">GH26 domain-containing protein</fullName>
    </recommendedName>
</protein>
<dbReference type="PROSITE" id="PS51764">
    <property type="entry name" value="GH26"/>
    <property type="match status" value="1"/>
</dbReference>
<dbReference type="AlphaFoldDB" id="A0A7X2ZTM7"/>
<dbReference type="Proteomes" id="UP000540519">
    <property type="component" value="Unassembled WGS sequence"/>
</dbReference>
<evidence type="ECO:0000256" key="3">
    <source>
        <dbReference type="ARBA" id="ARBA00023295"/>
    </source>
</evidence>
<dbReference type="EMBL" id="RCNR01000015">
    <property type="protein sequence ID" value="MUH36172.1"/>
    <property type="molecule type" value="Genomic_DNA"/>
</dbReference>
<keyword evidence="7" id="KW-1185">Reference proteome</keyword>
<dbReference type="InterPro" id="IPR000805">
    <property type="entry name" value="Glyco_hydro_26"/>
</dbReference>
<dbReference type="Pfam" id="PF02156">
    <property type="entry name" value="Glyco_hydro_26"/>
    <property type="match status" value="1"/>
</dbReference>
<organism evidence="6 7">
    <name type="scientific">Zobellia amurskyensis</name>
    <dbReference type="NCBI Taxonomy" id="248905"/>
    <lineage>
        <taxon>Bacteria</taxon>
        <taxon>Pseudomonadati</taxon>
        <taxon>Bacteroidota</taxon>
        <taxon>Flavobacteriia</taxon>
        <taxon>Flavobacteriales</taxon>
        <taxon>Flavobacteriaceae</taxon>
        <taxon>Zobellia</taxon>
    </lineage>
</organism>
<evidence type="ECO:0000256" key="4">
    <source>
        <dbReference type="PROSITE-ProRule" id="PRU01100"/>
    </source>
</evidence>
<evidence type="ECO:0000259" key="5">
    <source>
        <dbReference type="PROSITE" id="PS51764"/>
    </source>
</evidence>
<accession>A0A7X2ZTM7</accession>